<evidence type="ECO:0000256" key="8">
    <source>
        <dbReference type="SAM" id="Coils"/>
    </source>
</evidence>
<dbReference type="SMART" id="SM00448">
    <property type="entry name" value="REC"/>
    <property type="match status" value="1"/>
</dbReference>
<evidence type="ECO:0000256" key="9">
    <source>
        <dbReference type="SAM" id="MobiDB-lite"/>
    </source>
</evidence>
<dbReference type="AlphaFoldDB" id="A0A9P8CMD4"/>
<evidence type="ECO:0000256" key="4">
    <source>
        <dbReference type="ARBA" id="ARBA00023163"/>
    </source>
</evidence>
<proteinExistence type="predicted"/>
<evidence type="ECO:0000256" key="2">
    <source>
        <dbReference type="ARBA" id="ARBA00023015"/>
    </source>
</evidence>
<sequence>MSGNDVPAAQTGGSNASEFVRKLYRMLEDPSHQDVARWGKDGDTFVVVEGEKFTRSILPKHFKHSNMSSFIRQLNKYDFHKVKPSSDNENSGLGNVLEFKHPFFKIDSKDDLDNIRRKAPAARKPQVADDFTTNHHISVMSEQLAATQQQVQQLQELYAEVAQTNKVLVNEVVILQKILNAQKQASHEIVNYLAPYDGQGNSTNGATATASNSNNTAMMSQPLTTNGQTQASDEPAVPELRRARELLSSMNTNAIADRELERLQNVYGSPSDSGAMVTPTSMPMMSDPMHDINRYPVYPVGQTVGIDPFHSDHIHKIPYAVPNDLAAGALAEAPKIQVPAPTSTGDKGPGATEWGPKKPVVLLVEDDPTCTKIGVKFLKTMGCEVEHSPNGADAYNRVQTHPDRDRFDMIFMDIIMPHLDGVSATMYIRQTHPAIPVIAMTSNIRPEEVNGYFEHGMNGVLAKPFTRDGMWKCVRSNLGHLMKNPPLDADIGSGGGYYMGTPFLNTPTAIKYEAQTPPAHSGPGWSPGHMGQPSIGSSLDVGYGFVNGGAPYTMATGQRGPFQQQLHSAESSTGRLSDVESPPEKRQRLNHAGNF</sequence>
<protein>
    <recommendedName>
        <fullName evidence="6">Transcription factor</fullName>
    </recommendedName>
</protein>
<keyword evidence="7" id="KW-0597">Phosphoprotein</keyword>
<dbReference type="GeneID" id="70290192"/>
<keyword evidence="12" id="KW-1185">Reference proteome</keyword>
<organism evidence="11 12">
    <name type="scientific">Emericellopsis atlantica</name>
    <dbReference type="NCBI Taxonomy" id="2614577"/>
    <lineage>
        <taxon>Eukaryota</taxon>
        <taxon>Fungi</taxon>
        <taxon>Dikarya</taxon>
        <taxon>Ascomycota</taxon>
        <taxon>Pezizomycotina</taxon>
        <taxon>Sordariomycetes</taxon>
        <taxon>Hypocreomycetidae</taxon>
        <taxon>Hypocreales</taxon>
        <taxon>Bionectriaceae</taxon>
        <taxon>Emericellopsis</taxon>
    </lineage>
</organism>
<dbReference type="CDD" id="cd17546">
    <property type="entry name" value="REC_hyHK_CKI1_RcsC-like"/>
    <property type="match status" value="1"/>
</dbReference>
<evidence type="ECO:0000256" key="6">
    <source>
        <dbReference type="PIRNR" id="PIRNR002595"/>
    </source>
</evidence>
<evidence type="ECO:0000256" key="7">
    <source>
        <dbReference type="PROSITE-ProRule" id="PRU00169"/>
    </source>
</evidence>
<dbReference type="Gene3D" id="3.40.50.2300">
    <property type="match status" value="1"/>
</dbReference>
<dbReference type="InterPro" id="IPR014402">
    <property type="entry name" value="Sig_transdc_resp-reg_Skn7"/>
</dbReference>
<evidence type="ECO:0000313" key="12">
    <source>
        <dbReference type="Proteomes" id="UP000887229"/>
    </source>
</evidence>
<keyword evidence="2 6" id="KW-0805">Transcription regulation</keyword>
<feature type="compositionally biased region" description="Polar residues" evidence="9">
    <location>
        <begin position="221"/>
        <end position="232"/>
    </location>
</feature>
<dbReference type="Gene3D" id="1.10.10.10">
    <property type="entry name" value="Winged helix-like DNA-binding domain superfamily/Winged helix DNA-binding domain"/>
    <property type="match status" value="1"/>
</dbReference>
<dbReference type="PRINTS" id="PR00056">
    <property type="entry name" value="HSFDOMAIN"/>
</dbReference>
<keyword evidence="8" id="KW-0175">Coiled coil</keyword>
<feature type="compositionally biased region" description="Polar residues" evidence="9">
    <location>
        <begin position="561"/>
        <end position="575"/>
    </location>
</feature>
<dbReference type="PANTHER" id="PTHR10015">
    <property type="entry name" value="HEAT SHOCK TRANSCRIPTION FACTOR"/>
    <property type="match status" value="1"/>
</dbReference>
<dbReference type="Proteomes" id="UP000887229">
    <property type="component" value="Unassembled WGS sequence"/>
</dbReference>
<dbReference type="GO" id="GO:0043565">
    <property type="term" value="F:sequence-specific DNA binding"/>
    <property type="evidence" value="ECO:0007669"/>
    <property type="project" value="InterPro"/>
</dbReference>
<dbReference type="InterPro" id="IPR000232">
    <property type="entry name" value="HSF_DNA-bd"/>
</dbReference>
<gene>
    <name evidence="11" type="ORF">F5Z01DRAFT_360174</name>
</gene>
<evidence type="ECO:0000256" key="3">
    <source>
        <dbReference type="ARBA" id="ARBA00023125"/>
    </source>
</evidence>
<comment type="subcellular location">
    <subcellularLocation>
        <location evidence="1 6">Nucleus</location>
    </subcellularLocation>
</comment>
<dbReference type="InterPro" id="IPR011006">
    <property type="entry name" value="CheY-like_superfamily"/>
</dbReference>
<dbReference type="SUPFAM" id="SSF52172">
    <property type="entry name" value="CheY-like"/>
    <property type="match status" value="1"/>
</dbReference>
<evidence type="ECO:0000313" key="11">
    <source>
        <dbReference type="EMBL" id="KAG9250576.1"/>
    </source>
</evidence>
<feature type="region of interest" description="Disordered" evidence="9">
    <location>
        <begin position="555"/>
        <end position="595"/>
    </location>
</feature>
<keyword evidence="3 6" id="KW-0238">DNA-binding</keyword>
<dbReference type="SMART" id="SM00415">
    <property type="entry name" value="HSF"/>
    <property type="match status" value="1"/>
</dbReference>
<evidence type="ECO:0000256" key="1">
    <source>
        <dbReference type="ARBA" id="ARBA00004123"/>
    </source>
</evidence>
<dbReference type="Pfam" id="PF00072">
    <property type="entry name" value="Response_reg"/>
    <property type="match status" value="1"/>
</dbReference>
<comment type="caution">
    <text evidence="11">The sequence shown here is derived from an EMBL/GenBank/DDBJ whole genome shotgun (WGS) entry which is preliminary data.</text>
</comment>
<feature type="compositionally biased region" description="Low complexity" evidence="9">
    <location>
        <begin position="203"/>
        <end position="220"/>
    </location>
</feature>
<dbReference type="PANTHER" id="PTHR10015:SF361">
    <property type="entry name" value="TRANSCRIPTION FACTOR SKN7"/>
    <property type="match status" value="1"/>
</dbReference>
<dbReference type="InterPro" id="IPR036390">
    <property type="entry name" value="WH_DNA-bd_sf"/>
</dbReference>
<accession>A0A9P8CMD4</accession>
<name>A0A9P8CMD4_9HYPO</name>
<dbReference type="RefSeq" id="XP_046114500.1">
    <property type="nucleotide sequence ID" value="XM_046259289.1"/>
</dbReference>
<keyword evidence="4 6" id="KW-0804">Transcription</keyword>
<keyword evidence="5 6" id="KW-0539">Nucleus</keyword>
<reference evidence="11" key="1">
    <citation type="journal article" date="2021" name="IMA Fungus">
        <title>Genomic characterization of three marine fungi, including Emericellopsis atlantica sp. nov. with signatures of a generalist lifestyle and marine biomass degradation.</title>
        <authorList>
            <person name="Hagestad O.C."/>
            <person name="Hou L."/>
            <person name="Andersen J.H."/>
            <person name="Hansen E.H."/>
            <person name="Altermark B."/>
            <person name="Li C."/>
            <person name="Kuhnert E."/>
            <person name="Cox R.J."/>
            <person name="Crous P.W."/>
            <person name="Spatafora J.W."/>
            <person name="Lail K."/>
            <person name="Amirebrahimi M."/>
            <person name="Lipzen A."/>
            <person name="Pangilinan J."/>
            <person name="Andreopoulos W."/>
            <person name="Hayes R.D."/>
            <person name="Ng V."/>
            <person name="Grigoriev I.V."/>
            <person name="Jackson S.A."/>
            <person name="Sutton T.D.S."/>
            <person name="Dobson A.D.W."/>
            <person name="Rama T."/>
        </authorList>
    </citation>
    <scope>NUCLEOTIDE SEQUENCE</scope>
    <source>
        <strain evidence="11">TS7</strain>
    </source>
</reference>
<dbReference type="GO" id="GO:0006357">
    <property type="term" value="P:regulation of transcription by RNA polymerase II"/>
    <property type="evidence" value="ECO:0007669"/>
    <property type="project" value="UniProtKB-UniRule"/>
</dbReference>
<evidence type="ECO:0000259" key="10">
    <source>
        <dbReference type="PROSITE" id="PS50110"/>
    </source>
</evidence>
<dbReference type="GO" id="GO:0000156">
    <property type="term" value="F:phosphorelay response regulator activity"/>
    <property type="evidence" value="ECO:0007669"/>
    <property type="project" value="InterPro"/>
</dbReference>
<dbReference type="InterPro" id="IPR001789">
    <property type="entry name" value="Sig_transdc_resp-reg_receiver"/>
</dbReference>
<dbReference type="GO" id="GO:0003700">
    <property type="term" value="F:DNA-binding transcription factor activity"/>
    <property type="evidence" value="ECO:0007669"/>
    <property type="project" value="UniProtKB-UniRule"/>
</dbReference>
<feature type="region of interest" description="Disordered" evidence="9">
    <location>
        <begin position="203"/>
        <end position="233"/>
    </location>
</feature>
<dbReference type="Pfam" id="PF00447">
    <property type="entry name" value="HSF_DNA-bind"/>
    <property type="match status" value="1"/>
</dbReference>
<feature type="modified residue" description="4-aspartylphosphate" evidence="7">
    <location>
        <position position="413"/>
    </location>
</feature>
<evidence type="ECO:0000256" key="5">
    <source>
        <dbReference type="ARBA" id="ARBA00023242"/>
    </source>
</evidence>
<dbReference type="FunFam" id="1.10.10.10:FF:000027">
    <property type="entry name" value="Heat shock transcription factor 1"/>
    <property type="match status" value="1"/>
</dbReference>
<dbReference type="SUPFAM" id="SSF46785">
    <property type="entry name" value="Winged helix' DNA-binding domain"/>
    <property type="match status" value="1"/>
</dbReference>
<dbReference type="InterPro" id="IPR036388">
    <property type="entry name" value="WH-like_DNA-bd_sf"/>
</dbReference>
<dbReference type="PROSITE" id="PS00434">
    <property type="entry name" value="HSF_DOMAIN"/>
    <property type="match status" value="1"/>
</dbReference>
<dbReference type="PIRSF" id="PIRSF002595">
    <property type="entry name" value="RR_SKN7"/>
    <property type="match status" value="1"/>
</dbReference>
<feature type="domain" description="Response regulatory" evidence="10">
    <location>
        <begin position="360"/>
        <end position="478"/>
    </location>
</feature>
<dbReference type="GO" id="GO:0005634">
    <property type="term" value="C:nucleus"/>
    <property type="evidence" value="ECO:0007669"/>
    <property type="project" value="UniProtKB-SubCell"/>
</dbReference>
<feature type="coiled-coil region" evidence="8">
    <location>
        <begin position="137"/>
        <end position="171"/>
    </location>
</feature>
<dbReference type="OrthoDB" id="424572at2759"/>
<dbReference type="PROSITE" id="PS50110">
    <property type="entry name" value="RESPONSE_REGULATORY"/>
    <property type="match status" value="1"/>
</dbReference>
<dbReference type="EMBL" id="MU251276">
    <property type="protein sequence ID" value="KAG9250576.1"/>
    <property type="molecule type" value="Genomic_DNA"/>
</dbReference>